<name>A0A8H6X3Q9_9AGAR</name>
<feature type="compositionally biased region" description="Pro residues" evidence="1">
    <location>
        <begin position="1"/>
        <end position="10"/>
    </location>
</feature>
<evidence type="ECO:0000256" key="1">
    <source>
        <dbReference type="SAM" id="MobiDB-lite"/>
    </source>
</evidence>
<dbReference type="Proteomes" id="UP000623467">
    <property type="component" value="Unassembled WGS sequence"/>
</dbReference>
<dbReference type="AlphaFoldDB" id="A0A8H6X3Q9"/>
<reference evidence="2" key="1">
    <citation type="submission" date="2020-05" db="EMBL/GenBank/DDBJ databases">
        <title>Mycena genomes resolve the evolution of fungal bioluminescence.</title>
        <authorList>
            <person name="Tsai I.J."/>
        </authorList>
    </citation>
    <scope>NUCLEOTIDE SEQUENCE</scope>
    <source>
        <strain evidence="2">160909Yilan</strain>
    </source>
</reference>
<accession>A0A8H6X3Q9</accession>
<feature type="region of interest" description="Disordered" evidence="1">
    <location>
        <begin position="1"/>
        <end position="61"/>
    </location>
</feature>
<keyword evidence="3" id="KW-1185">Reference proteome</keyword>
<organism evidence="2 3">
    <name type="scientific">Mycena sanguinolenta</name>
    <dbReference type="NCBI Taxonomy" id="230812"/>
    <lineage>
        <taxon>Eukaryota</taxon>
        <taxon>Fungi</taxon>
        <taxon>Dikarya</taxon>
        <taxon>Basidiomycota</taxon>
        <taxon>Agaricomycotina</taxon>
        <taxon>Agaricomycetes</taxon>
        <taxon>Agaricomycetidae</taxon>
        <taxon>Agaricales</taxon>
        <taxon>Marasmiineae</taxon>
        <taxon>Mycenaceae</taxon>
        <taxon>Mycena</taxon>
    </lineage>
</organism>
<proteinExistence type="predicted"/>
<dbReference type="EMBL" id="JACAZH010000051">
    <property type="protein sequence ID" value="KAF7333902.1"/>
    <property type="molecule type" value="Genomic_DNA"/>
</dbReference>
<protein>
    <submittedName>
        <fullName evidence="2">Uncharacterized protein</fullName>
    </submittedName>
</protein>
<sequence length="304" mass="32966">MSSSPAPPSTPRRGVDAMLDAMDEPTPVAPSRKRTHASVDPASDQEEDDEHLPGQRPPPAVQGAKMILGLHALHNRLDALETGKPPFTVSKDTEININFYAAAILLSTKLSAYKGSVAKNILLDILKVNRFDLPPNIERHPANYAKLVAVVQEAFTQLRSKIKKALAASFKVNKQPAPSAREHQNIFDLMTHLVQGTKCAVTPELCARVALMSILRTRDRSSGIPLMPRNRAGGNARKLNKAFENVLSTDRATHGVDDYSIPTEVVDDVQREVDDTISATSADKAASIPAATTVTDEQQVESEA</sequence>
<gene>
    <name evidence="2" type="ORF">MSAN_02403000</name>
</gene>
<evidence type="ECO:0000313" key="2">
    <source>
        <dbReference type="EMBL" id="KAF7333902.1"/>
    </source>
</evidence>
<evidence type="ECO:0000313" key="3">
    <source>
        <dbReference type="Proteomes" id="UP000623467"/>
    </source>
</evidence>
<feature type="region of interest" description="Disordered" evidence="1">
    <location>
        <begin position="280"/>
        <end position="304"/>
    </location>
</feature>
<dbReference type="OrthoDB" id="3236341at2759"/>
<comment type="caution">
    <text evidence="2">The sequence shown here is derived from an EMBL/GenBank/DDBJ whole genome shotgun (WGS) entry which is preliminary data.</text>
</comment>